<name>A0A9P7YJX6_9HELO</name>
<proteinExistence type="inferred from homology"/>
<dbReference type="PANTHER" id="PTHR11384">
    <property type="entry name" value="ATP-BINDING CASSETTE, SUB-FAMILY D MEMBER"/>
    <property type="match status" value="1"/>
</dbReference>
<evidence type="ECO:0000313" key="10">
    <source>
        <dbReference type="EMBL" id="KAG9234557.1"/>
    </source>
</evidence>
<dbReference type="Pfam" id="PF06472">
    <property type="entry name" value="ABC_membrane_2"/>
    <property type="match status" value="1"/>
</dbReference>
<evidence type="ECO:0000313" key="11">
    <source>
        <dbReference type="Proteomes" id="UP000824998"/>
    </source>
</evidence>
<dbReference type="InterPro" id="IPR003439">
    <property type="entry name" value="ABC_transporter-like_ATP-bd"/>
</dbReference>
<dbReference type="SUPFAM" id="SSF52540">
    <property type="entry name" value="P-loop containing nucleoside triphosphate hydrolases"/>
    <property type="match status" value="1"/>
</dbReference>
<organism evidence="10 11">
    <name type="scientific">Amylocarpus encephaloides</name>
    <dbReference type="NCBI Taxonomy" id="45428"/>
    <lineage>
        <taxon>Eukaryota</taxon>
        <taxon>Fungi</taxon>
        <taxon>Dikarya</taxon>
        <taxon>Ascomycota</taxon>
        <taxon>Pezizomycotina</taxon>
        <taxon>Leotiomycetes</taxon>
        <taxon>Helotiales</taxon>
        <taxon>Helotiales incertae sedis</taxon>
        <taxon>Amylocarpus</taxon>
    </lineage>
</organism>
<dbReference type="GO" id="GO:0140359">
    <property type="term" value="F:ABC-type transporter activity"/>
    <property type="evidence" value="ECO:0007669"/>
    <property type="project" value="InterPro"/>
</dbReference>
<dbReference type="GO" id="GO:0005524">
    <property type="term" value="F:ATP binding"/>
    <property type="evidence" value="ECO:0007669"/>
    <property type="project" value="UniProtKB-KW"/>
</dbReference>
<dbReference type="PANTHER" id="PTHR11384:SF69">
    <property type="entry name" value="PEROXISOMAL LONG-CHAIN FATTY ACID IMPORT PROTEIN 1"/>
    <property type="match status" value="1"/>
</dbReference>
<keyword evidence="2" id="KW-0813">Transport</keyword>
<keyword evidence="5 10" id="KW-0067">ATP-binding</keyword>
<keyword evidence="3 8" id="KW-0812">Transmembrane</keyword>
<dbReference type="EMBL" id="MU251459">
    <property type="protein sequence ID" value="KAG9234557.1"/>
    <property type="molecule type" value="Genomic_DNA"/>
</dbReference>
<evidence type="ECO:0000256" key="1">
    <source>
        <dbReference type="ARBA" id="ARBA00008575"/>
    </source>
</evidence>
<dbReference type="Proteomes" id="UP000824998">
    <property type="component" value="Unassembled WGS sequence"/>
</dbReference>
<dbReference type="InterPro" id="IPR050835">
    <property type="entry name" value="ABC_transporter_sub-D"/>
</dbReference>
<accession>A0A9P7YJX6</accession>
<keyword evidence="11" id="KW-1185">Reference proteome</keyword>
<dbReference type="InterPro" id="IPR003593">
    <property type="entry name" value="AAA+_ATPase"/>
</dbReference>
<comment type="caution">
    <text evidence="10">The sequence shown here is derived from an EMBL/GenBank/DDBJ whole genome shotgun (WGS) entry which is preliminary data.</text>
</comment>
<dbReference type="PROSITE" id="PS50893">
    <property type="entry name" value="ABC_TRANSPORTER_2"/>
    <property type="match status" value="1"/>
</dbReference>
<dbReference type="InterPro" id="IPR011527">
    <property type="entry name" value="ABC1_TM_dom"/>
</dbReference>
<sequence length="709" mass="80537">MAAQSKLSIIPPDRTLKGIISDLTALYLKHRTKISRTVYLTLCFTLLNRIRSAISEQKAAAERQKSLRKRGATTLGPGVTPKRKKVELNREFFKNLFRLLKICIPGWRSKEMRLLISHSIFLVVRTLISLKVAAMDGALVSSLVRGKGRDFLVGIVWWMLIAVPATFTNSMLSYHQCKLSLQYRTRLTNYIHDKYLSSMTFYSLSALDDRIKNADQLITVDVSKFANSLAELYGNLAKPTLDMLIYNYSLSKSVGGEGLFFMSLLVQLSASVMRALTPPFGKYVADEARLEGEFRFEHSRLIDYSEEIALYHGHEAEKDTLDKGYFTLIKHVNYILRRRFTHGIMEDFIIKYVWGALGLILCSVPVFFKIPSAQAATMGDRTESFVTNRRMLLSSSDAFGRVMFSYKEVTELAGYTSRVATLLDVMDDIKAGRFQKTLVQDDDSGEQLELMKGRGNVIESEDIEFIDVPIITPGGSILVKALSFSMKRGDHVLVVGPNGCGKSSLFRILGGLWPVYGGTVRKPSLSQVFYVPQRPYLSSGSLRQQIIYPDSLRTMRSKGITDSHLLEILSILHLDHLVKTFPEGWDAEAEWRDVLSGGLQQRVAMARLFYNRPKYAILDECTSSVTLEMEKVMYDHAKELGITLMTVSHRRSLWKYHSKILQFDGQGKYIFTRLDADKRLKLEDEREELELQLRQVPEIERRIAELSAA</sequence>
<dbReference type="GO" id="GO:0042760">
    <property type="term" value="P:very long-chain fatty acid catabolic process"/>
    <property type="evidence" value="ECO:0007669"/>
    <property type="project" value="TreeGrafter"/>
</dbReference>
<feature type="transmembrane region" description="Helical" evidence="8">
    <location>
        <begin position="114"/>
        <end position="135"/>
    </location>
</feature>
<dbReference type="Gene3D" id="1.20.1560.10">
    <property type="entry name" value="ABC transporter type 1, transmembrane domain"/>
    <property type="match status" value="1"/>
</dbReference>
<dbReference type="Pfam" id="PF00005">
    <property type="entry name" value="ABC_tran"/>
    <property type="match status" value="1"/>
</dbReference>
<evidence type="ECO:0000256" key="7">
    <source>
        <dbReference type="ARBA" id="ARBA00023136"/>
    </source>
</evidence>
<dbReference type="GO" id="GO:0015910">
    <property type="term" value="P:long-chain fatty acid import into peroxisome"/>
    <property type="evidence" value="ECO:0007669"/>
    <property type="project" value="TreeGrafter"/>
</dbReference>
<evidence type="ECO:0000256" key="5">
    <source>
        <dbReference type="ARBA" id="ARBA00022840"/>
    </source>
</evidence>
<dbReference type="GO" id="GO:0016887">
    <property type="term" value="F:ATP hydrolysis activity"/>
    <property type="evidence" value="ECO:0007669"/>
    <property type="project" value="InterPro"/>
</dbReference>
<evidence type="ECO:0000256" key="8">
    <source>
        <dbReference type="SAM" id="Phobius"/>
    </source>
</evidence>
<dbReference type="GO" id="GO:0006635">
    <property type="term" value="P:fatty acid beta-oxidation"/>
    <property type="evidence" value="ECO:0007669"/>
    <property type="project" value="TreeGrafter"/>
</dbReference>
<evidence type="ECO:0000256" key="3">
    <source>
        <dbReference type="ARBA" id="ARBA00022692"/>
    </source>
</evidence>
<dbReference type="InterPro" id="IPR027417">
    <property type="entry name" value="P-loop_NTPase"/>
</dbReference>
<dbReference type="Gene3D" id="3.40.50.300">
    <property type="entry name" value="P-loop containing nucleotide triphosphate hydrolases"/>
    <property type="match status" value="1"/>
</dbReference>
<dbReference type="GO" id="GO:0007031">
    <property type="term" value="P:peroxisome organization"/>
    <property type="evidence" value="ECO:0007669"/>
    <property type="project" value="TreeGrafter"/>
</dbReference>
<dbReference type="GO" id="GO:0005778">
    <property type="term" value="C:peroxisomal membrane"/>
    <property type="evidence" value="ECO:0007669"/>
    <property type="project" value="TreeGrafter"/>
</dbReference>
<feature type="transmembrane region" description="Helical" evidence="8">
    <location>
        <begin position="155"/>
        <end position="174"/>
    </location>
</feature>
<evidence type="ECO:0000256" key="6">
    <source>
        <dbReference type="ARBA" id="ARBA00022989"/>
    </source>
</evidence>
<keyword evidence="7 8" id="KW-0472">Membrane</keyword>
<keyword evidence="4" id="KW-0547">Nucleotide-binding</keyword>
<dbReference type="CDD" id="cd03223">
    <property type="entry name" value="ABCD_peroxisomal_ALDP"/>
    <property type="match status" value="1"/>
</dbReference>
<feature type="domain" description="ABC transporter" evidence="9">
    <location>
        <begin position="458"/>
        <end position="691"/>
    </location>
</feature>
<dbReference type="OrthoDB" id="422637at2759"/>
<keyword evidence="6 8" id="KW-1133">Transmembrane helix</keyword>
<feature type="transmembrane region" description="Helical" evidence="8">
    <location>
        <begin position="348"/>
        <end position="368"/>
    </location>
</feature>
<dbReference type="InterPro" id="IPR036640">
    <property type="entry name" value="ABC1_TM_sf"/>
</dbReference>
<reference evidence="10" key="1">
    <citation type="journal article" date="2021" name="IMA Fungus">
        <title>Genomic characterization of three marine fungi, including Emericellopsis atlantica sp. nov. with signatures of a generalist lifestyle and marine biomass degradation.</title>
        <authorList>
            <person name="Hagestad O.C."/>
            <person name="Hou L."/>
            <person name="Andersen J.H."/>
            <person name="Hansen E.H."/>
            <person name="Altermark B."/>
            <person name="Li C."/>
            <person name="Kuhnert E."/>
            <person name="Cox R.J."/>
            <person name="Crous P.W."/>
            <person name="Spatafora J.W."/>
            <person name="Lail K."/>
            <person name="Amirebrahimi M."/>
            <person name="Lipzen A."/>
            <person name="Pangilinan J."/>
            <person name="Andreopoulos W."/>
            <person name="Hayes R.D."/>
            <person name="Ng V."/>
            <person name="Grigoriev I.V."/>
            <person name="Jackson S.A."/>
            <person name="Sutton T.D.S."/>
            <person name="Dobson A.D.W."/>
            <person name="Rama T."/>
        </authorList>
    </citation>
    <scope>NUCLEOTIDE SEQUENCE</scope>
    <source>
        <strain evidence="10">TRa018bII</strain>
    </source>
</reference>
<evidence type="ECO:0000256" key="2">
    <source>
        <dbReference type="ARBA" id="ARBA00022448"/>
    </source>
</evidence>
<gene>
    <name evidence="10" type="ORF">BJ875DRAFT_376187</name>
</gene>
<comment type="similarity">
    <text evidence="1">Belongs to the ABC transporter superfamily. ABCD family. Peroxisomal fatty acyl CoA transporter (TC 3.A.1.203) subfamily.</text>
</comment>
<dbReference type="AlphaFoldDB" id="A0A9P7YJX6"/>
<evidence type="ECO:0000256" key="4">
    <source>
        <dbReference type="ARBA" id="ARBA00022741"/>
    </source>
</evidence>
<protein>
    <submittedName>
        <fullName evidence="10">ATP-binding cassette sub-family D protein-like protein member 1</fullName>
    </submittedName>
</protein>
<dbReference type="GO" id="GO:0005324">
    <property type="term" value="F:long-chain fatty acid transmembrane transporter activity"/>
    <property type="evidence" value="ECO:0007669"/>
    <property type="project" value="TreeGrafter"/>
</dbReference>
<dbReference type="SMART" id="SM00382">
    <property type="entry name" value="AAA"/>
    <property type="match status" value="1"/>
</dbReference>
<evidence type="ECO:0000259" key="9">
    <source>
        <dbReference type="PROSITE" id="PS50893"/>
    </source>
</evidence>